<keyword evidence="1" id="KW-1133">Transmembrane helix</keyword>
<reference evidence="2 3" key="1">
    <citation type="submission" date="2019-02" db="EMBL/GenBank/DDBJ databases">
        <title>Genomic Encyclopedia of Type Strains, Phase IV (KMG-IV): sequencing the most valuable type-strain genomes for metagenomic binning, comparative biology and taxonomic classification.</title>
        <authorList>
            <person name="Goeker M."/>
        </authorList>
    </citation>
    <scope>NUCLEOTIDE SEQUENCE [LARGE SCALE GENOMIC DNA]</scope>
    <source>
        <strain evidence="2 3">DSM 101727</strain>
    </source>
</reference>
<feature type="transmembrane region" description="Helical" evidence="1">
    <location>
        <begin position="46"/>
        <end position="64"/>
    </location>
</feature>
<dbReference type="Pfam" id="PF14017">
    <property type="entry name" value="DUF4233"/>
    <property type="match status" value="1"/>
</dbReference>
<gene>
    <name evidence="2" type="ORF">EV193_11463</name>
</gene>
<dbReference type="EMBL" id="SGWQ01000014">
    <property type="protein sequence ID" value="RZS31372.1"/>
    <property type="molecule type" value="Genomic_DNA"/>
</dbReference>
<dbReference type="Proteomes" id="UP000294257">
    <property type="component" value="Unassembled WGS sequence"/>
</dbReference>
<name>A0A4Q7KGQ7_9PSEU</name>
<protein>
    <submittedName>
        <fullName evidence="2">Uncharacterized protein DUF4233</fullName>
    </submittedName>
</protein>
<keyword evidence="3" id="KW-1185">Reference proteome</keyword>
<keyword evidence="1" id="KW-0472">Membrane</keyword>
<evidence type="ECO:0000256" key="1">
    <source>
        <dbReference type="SAM" id="Phobius"/>
    </source>
</evidence>
<keyword evidence="1" id="KW-0812">Transmembrane</keyword>
<evidence type="ECO:0000313" key="3">
    <source>
        <dbReference type="Proteomes" id="UP000294257"/>
    </source>
</evidence>
<organism evidence="2 3">
    <name type="scientific">Herbihabitans rhizosphaerae</name>
    <dbReference type="NCBI Taxonomy" id="1872711"/>
    <lineage>
        <taxon>Bacteria</taxon>
        <taxon>Bacillati</taxon>
        <taxon>Actinomycetota</taxon>
        <taxon>Actinomycetes</taxon>
        <taxon>Pseudonocardiales</taxon>
        <taxon>Pseudonocardiaceae</taxon>
        <taxon>Herbihabitans</taxon>
    </lineage>
</organism>
<accession>A0A4Q7KGQ7</accession>
<proteinExistence type="predicted"/>
<dbReference type="OrthoDB" id="4773077at2"/>
<sequence length="125" mass="13221">MSTPIKDPLKSFGGVIAATLILEAIVVLLAMLVVAKADGGPTTFQLVVVAVLGLVLIVGCRFARRPWAVLFGLAMQGVLVLAGLIVPVLAIVGVIFAAVWIYFLIIRRLVARKMAEGTLPSQQVD</sequence>
<feature type="transmembrane region" description="Helical" evidence="1">
    <location>
        <begin position="84"/>
        <end position="105"/>
    </location>
</feature>
<dbReference type="AlphaFoldDB" id="A0A4Q7KGQ7"/>
<dbReference type="RefSeq" id="WP_130348185.1">
    <property type="nucleotide sequence ID" value="NZ_SGWQ01000014.1"/>
</dbReference>
<dbReference type="InterPro" id="IPR025327">
    <property type="entry name" value="DUF4233"/>
</dbReference>
<feature type="transmembrane region" description="Helical" evidence="1">
    <location>
        <begin position="12"/>
        <end position="34"/>
    </location>
</feature>
<evidence type="ECO:0000313" key="2">
    <source>
        <dbReference type="EMBL" id="RZS31372.1"/>
    </source>
</evidence>
<comment type="caution">
    <text evidence="2">The sequence shown here is derived from an EMBL/GenBank/DDBJ whole genome shotgun (WGS) entry which is preliminary data.</text>
</comment>